<dbReference type="Gene3D" id="2.60.40.2080">
    <property type="match status" value="1"/>
</dbReference>
<reference evidence="2" key="1">
    <citation type="journal article" date="2023" name="Mol. Phylogenet. Evol.">
        <title>Genome-scale phylogeny and comparative genomics of the fungal order Sordariales.</title>
        <authorList>
            <person name="Hensen N."/>
            <person name="Bonometti L."/>
            <person name="Westerberg I."/>
            <person name="Brannstrom I.O."/>
            <person name="Guillou S."/>
            <person name="Cros-Aarteil S."/>
            <person name="Calhoun S."/>
            <person name="Haridas S."/>
            <person name="Kuo A."/>
            <person name="Mondo S."/>
            <person name="Pangilinan J."/>
            <person name="Riley R."/>
            <person name="LaButti K."/>
            <person name="Andreopoulos B."/>
            <person name="Lipzen A."/>
            <person name="Chen C."/>
            <person name="Yan M."/>
            <person name="Daum C."/>
            <person name="Ng V."/>
            <person name="Clum A."/>
            <person name="Steindorff A."/>
            <person name="Ohm R.A."/>
            <person name="Martin F."/>
            <person name="Silar P."/>
            <person name="Natvig D.O."/>
            <person name="Lalanne C."/>
            <person name="Gautier V."/>
            <person name="Ament-Velasquez S.L."/>
            <person name="Kruys A."/>
            <person name="Hutchinson M.I."/>
            <person name="Powell A.J."/>
            <person name="Barry K."/>
            <person name="Miller A.N."/>
            <person name="Grigoriev I.V."/>
            <person name="Debuchy R."/>
            <person name="Gladieux P."/>
            <person name="Hiltunen Thoren M."/>
            <person name="Johannesson H."/>
        </authorList>
    </citation>
    <scope>NUCLEOTIDE SEQUENCE</scope>
    <source>
        <strain evidence="2">PSN309</strain>
    </source>
</reference>
<name>A0AAN6WKZ8_9PEZI</name>
<dbReference type="EMBL" id="MU864524">
    <property type="protein sequence ID" value="KAK4183779.1"/>
    <property type="molecule type" value="Genomic_DNA"/>
</dbReference>
<protein>
    <recommendedName>
        <fullName evidence="1">H-type lectin domain-containing protein</fullName>
    </recommendedName>
</protein>
<dbReference type="GO" id="GO:0007155">
    <property type="term" value="P:cell adhesion"/>
    <property type="evidence" value="ECO:0007669"/>
    <property type="project" value="InterPro"/>
</dbReference>
<dbReference type="SUPFAM" id="SSF141086">
    <property type="entry name" value="Agglutinin HPA-like"/>
    <property type="match status" value="1"/>
</dbReference>
<dbReference type="Proteomes" id="UP001302126">
    <property type="component" value="Unassembled WGS sequence"/>
</dbReference>
<dbReference type="Pfam" id="PF09458">
    <property type="entry name" value="H_lectin"/>
    <property type="match status" value="1"/>
</dbReference>
<feature type="domain" description="H-type lectin" evidence="1">
    <location>
        <begin position="186"/>
        <end position="253"/>
    </location>
</feature>
<dbReference type="GO" id="GO:0030246">
    <property type="term" value="F:carbohydrate binding"/>
    <property type="evidence" value="ECO:0007669"/>
    <property type="project" value="InterPro"/>
</dbReference>
<evidence type="ECO:0000313" key="2">
    <source>
        <dbReference type="EMBL" id="KAK4183779.1"/>
    </source>
</evidence>
<accession>A0AAN6WKZ8</accession>
<sequence length="255" mass="27654">MMSTWLSTHGVGAIRAQDTTAFVLYTNERGSILKPTNANELKATVYFTLPSPPSRTTEMTSVAIDFSSQTARVDALRILSGIEELWEKKLLGKTDEFRLPIPNKDRANISSTVAEGKGLALAVTVDFESVHGEIEFRSVGLQVSVPSPAVQAPPPPPPTQTIKLDCGVWNTTDVRRWDEPTKQTETRIAFNTVFSAPPMVSVSLNSADVGTGEEGVFRAKVYATKVDVKGFTVHADTWSSTAMYSAGVSWVAIGF</sequence>
<keyword evidence="3" id="KW-1185">Reference proteome</keyword>
<reference evidence="2" key="2">
    <citation type="submission" date="2023-05" db="EMBL/GenBank/DDBJ databases">
        <authorList>
            <consortium name="Lawrence Berkeley National Laboratory"/>
            <person name="Steindorff A."/>
            <person name="Hensen N."/>
            <person name="Bonometti L."/>
            <person name="Westerberg I."/>
            <person name="Brannstrom I.O."/>
            <person name="Guillou S."/>
            <person name="Cros-Aarteil S."/>
            <person name="Calhoun S."/>
            <person name="Haridas S."/>
            <person name="Kuo A."/>
            <person name="Mondo S."/>
            <person name="Pangilinan J."/>
            <person name="Riley R."/>
            <person name="Labutti K."/>
            <person name="Andreopoulos B."/>
            <person name="Lipzen A."/>
            <person name="Chen C."/>
            <person name="Yanf M."/>
            <person name="Daum C."/>
            <person name="Ng V."/>
            <person name="Clum A."/>
            <person name="Ohm R."/>
            <person name="Martin F."/>
            <person name="Silar P."/>
            <person name="Natvig D."/>
            <person name="Lalanne C."/>
            <person name="Gautier V."/>
            <person name="Ament-Velasquez S.L."/>
            <person name="Kruys A."/>
            <person name="Hutchinson M.I."/>
            <person name="Powell A.J."/>
            <person name="Barry K."/>
            <person name="Miller A.N."/>
            <person name="Grigoriev I.V."/>
            <person name="Debuchy R."/>
            <person name="Gladieux P."/>
            <person name="Thoren M.H."/>
            <person name="Johannesson H."/>
        </authorList>
    </citation>
    <scope>NUCLEOTIDE SEQUENCE</scope>
    <source>
        <strain evidence="2">PSN309</strain>
    </source>
</reference>
<dbReference type="InterPro" id="IPR019019">
    <property type="entry name" value="H-type_lectin_domain"/>
</dbReference>
<proteinExistence type="predicted"/>
<evidence type="ECO:0000259" key="1">
    <source>
        <dbReference type="Pfam" id="PF09458"/>
    </source>
</evidence>
<comment type="caution">
    <text evidence="2">The sequence shown here is derived from an EMBL/GenBank/DDBJ whole genome shotgun (WGS) entry which is preliminary data.</text>
</comment>
<organism evidence="2 3">
    <name type="scientific">Podospora australis</name>
    <dbReference type="NCBI Taxonomy" id="1536484"/>
    <lineage>
        <taxon>Eukaryota</taxon>
        <taxon>Fungi</taxon>
        <taxon>Dikarya</taxon>
        <taxon>Ascomycota</taxon>
        <taxon>Pezizomycotina</taxon>
        <taxon>Sordariomycetes</taxon>
        <taxon>Sordariomycetidae</taxon>
        <taxon>Sordariales</taxon>
        <taxon>Podosporaceae</taxon>
        <taxon>Podospora</taxon>
    </lineage>
</organism>
<evidence type="ECO:0000313" key="3">
    <source>
        <dbReference type="Proteomes" id="UP001302126"/>
    </source>
</evidence>
<dbReference type="AlphaFoldDB" id="A0AAN6WKZ8"/>
<gene>
    <name evidence="2" type="ORF">QBC35DRAFT_507321</name>
</gene>
<dbReference type="InterPro" id="IPR037221">
    <property type="entry name" value="H-type_lectin_dom_sf"/>
</dbReference>